<dbReference type="RefSeq" id="XP_055861130.1">
    <property type="nucleotide sequence ID" value="XM_056005155.1"/>
</dbReference>
<evidence type="ECO:0000259" key="2">
    <source>
        <dbReference type="SMART" id="SM00327"/>
    </source>
</evidence>
<dbReference type="OrthoDB" id="5855668at2759"/>
<protein>
    <submittedName>
        <fullName evidence="4">Uncharacterized protein LOC106056879 isoform X1</fullName>
    </submittedName>
</protein>
<keyword evidence="1" id="KW-0472">Membrane</keyword>
<dbReference type="GeneID" id="106056879"/>
<dbReference type="InterPro" id="IPR036465">
    <property type="entry name" value="vWFA_dom_sf"/>
</dbReference>
<dbReference type="InterPro" id="IPR010734">
    <property type="entry name" value="Copine_C"/>
</dbReference>
<dbReference type="InterPro" id="IPR052079">
    <property type="entry name" value="E3_ligase/Copine_domain"/>
</dbReference>
<reference evidence="4" key="1">
    <citation type="submission" date="2025-08" db="UniProtKB">
        <authorList>
            <consortium name="RefSeq"/>
        </authorList>
    </citation>
    <scope>IDENTIFICATION</scope>
</reference>
<dbReference type="SMART" id="SM00327">
    <property type="entry name" value="VWA"/>
    <property type="match status" value="1"/>
</dbReference>
<name>A0A9W2YER0_BIOGL</name>
<accession>A0A9W2YER0</accession>
<evidence type="ECO:0000313" key="3">
    <source>
        <dbReference type="Proteomes" id="UP001165740"/>
    </source>
</evidence>
<keyword evidence="1" id="KW-1133">Transmembrane helix</keyword>
<dbReference type="Gene3D" id="3.40.50.410">
    <property type="entry name" value="von Willebrand factor, type A domain"/>
    <property type="match status" value="1"/>
</dbReference>
<evidence type="ECO:0000256" key="1">
    <source>
        <dbReference type="SAM" id="Phobius"/>
    </source>
</evidence>
<feature type="transmembrane region" description="Helical" evidence="1">
    <location>
        <begin position="20"/>
        <end position="40"/>
    </location>
</feature>
<dbReference type="AlphaFoldDB" id="A0A9W2YER0"/>
<dbReference type="InterPro" id="IPR002035">
    <property type="entry name" value="VWF_A"/>
</dbReference>
<evidence type="ECO:0000313" key="4">
    <source>
        <dbReference type="RefSeq" id="XP_055861130.1"/>
    </source>
</evidence>
<dbReference type="PANTHER" id="PTHR45751">
    <property type="entry name" value="COPINE FAMILY PROTEIN 1"/>
    <property type="match status" value="1"/>
</dbReference>
<keyword evidence="1" id="KW-0812">Transmembrane</keyword>
<dbReference type="OMA" id="DAMEHYD"/>
<dbReference type="Proteomes" id="UP001165740">
    <property type="component" value="Chromosome 12"/>
</dbReference>
<keyword evidence="3" id="KW-1185">Reference proteome</keyword>
<gene>
    <name evidence="4" type="primary">LOC106056879</name>
</gene>
<dbReference type="SUPFAM" id="SSF53300">
    <property type="entry name" value="vWA-like"/>
    <property type="match status" value="1"/>
</dbReference>
<dbReference type="GO" id="GO:0005634">
    <property type="term" value="C:nucleus"/>
    <property type="evidence" value="ECO:0007669"/>
    <property type="project" value="TreeGrafter"/>
</dbReference>
<dbReference type="PANTHER" id="PTHR45751:SF53">
    <property type="entry name" value="VWFA DOMAIN-CONTAINING PROTEIN"/>
    <property type="match status" value="1"/>
</dbReference>
<dbReference type="GO" id="GO:0016567">
    <property type="term" value="P:protein ubiquitination"/>
    <property type="evidence" value="ECO:0007669"/>
    <property type="project" value="TreeGrafter"/>
</dbReference>
<organism evidence="3 4">
    <name type="scientific">Biomphalaria glabrata</name>
    <name type="common">Bloodfluke planorb</name>
    <name type="synonym">Freshwater snail</name>
    <dbReference type="NCBI Taxonomy" id="6526"/>
    <lineage>
        <taxon>Eukaryota</taxon>
        <taxon>Metazoa</taxon>
        <taxon>Spiralia</taxon>
        <taxon>Lophotrochozoa</taxon>
        <taxon>Mollusca</taxon>
        <taxon>Gastropoda</taxon>
        <taxon>Heterobranchia</taxon>
        <taxon>Euthyneura</taxon>
        <taxon>Panpulmonata</taxon>
        <taxon>Hygrophila</taxon>
        <taxon>Lymnaeoidea</taxon>
        <taxon>Planorbidae</taxon>
        <taxon>Biomphalaria</taxon>
    </lineage>
</organism>
<dbReference type="GO" id="GO:0004842">
    <property type="term" value="F:ubiquitin-protein transferase activity"/>
    <property type="evidence" value="ECO:0007669"/>
    <property type="project" value="TreeGrafter"/>
</dbReference>
<proteinExistence type="predicted"/>
<sequence>MDISLSFTTTSDAPNEDRPMSFWSCVLYVIANIVGMLLYWQYQRQRAQRQQELDDAERDYPDYEGSIQTTARYSRQNRLTASQSSLLSMLGLSYNGYKTFFAFEDRFGNFEDVAKACRKAGLETCGLIVGVDFSASNEWQGRKTFAAQNLHKVLPGKIFNPYQKVISIMGRTLESFDEDNLIPAYGFGDNITMAHSVFSFKESESGQEEPCKGFTEVLEKYGEIASKITLGGPTDFAPIINKAIDIVKNLKKYHILIVIADGQVTEQSNTIKAIVEASLYPLSIIMVGVGDGPWTTMEQFDNCLPERCFDNFQFVNFHAIVKSCRKNPDACFALHAMMEIPDQYKTIKSLGYLNDGGQISDKLGATANTEVNKKDL</sequence>
<feature type="domain" description="VWFA" evidence="2">
    <location>
        <begin position="124"/>
        <end position="320"/>
    </location>
</feature>
<dbReference type="Pfam" id="PF07002">
    <property type="entry name" value="Copine"/>
    <property type="match status" value="1"/>
</dbReference>